<evidence type="ECO:0000313" key="2">
    <source>
        <dbReference type="WBParaSite" id="SPAL_0000106000.1"/>
    </source>
</evidence>
<protein>
    <submittedName>
        <fullName evidence="2">Ataxin-10</fullName>
    </submittedName>
</protein>
<dbReference type="SUPFAM" id="SSF48371">
    <property type="entry name" value="ARM repeat"/>
    <property type="match status" value="1"/>
</dbReference>
<dbReference type="Gene3D" id="1.25.10.10">
    <property type="entry name" value="Leucine-rich Repeat Variant"/>
    <property type="match status" value="1"/>
</dbReference>
<dbReference type="STRING" id="174720.A0A0N5B4R1"/>
<proteinExistence type="predicted"/>
<evidence type="ECO:0000313" key="1">
    <source>
        <dbReference type="Proteomes" id="UP000046392"/>
    </source>
</evidence>
<dbReference type="Proteomes" id="UP000046392">
    <property type="component" value="Unplaced"/>
</dbReference>
<dbReference type="InterPro" id="IPR016024">
    <property type="entry name" value="ARM-type_fold"/>
</dbReference>
<dbReference type="WBParaSite" id="SPAL_0000106000.1">
    <property type="protein sequence ID" value="SPAL_0000106000.1"/>
    <property type="gene ID" value="SPAL_0000106000"/>
</dbReference>
<keyword evidence="1" id="KW-1185">Reference proteome</keyword>
<organism evidence="1 2">
    <name type="scientific">Strongyloides papillosus</name>
    <name type="common">Intestinal threadworm</name>
    <dbReference type="NCBI Taxonomy" id="174720"/>
    <lineage>
        <taxon>Eukaryota</taxon>
        <taxon>Metazoa</taxon>
        <taxon>Ecdysozoa</taxon>
        <taxon>Nematoda</taxon>
        <taxon>Chromadorea</taxon>
        <taxon>Rhabditida</taxon>
        <taxon>Tylenchina</taxon>
        <taxon>Panagrolaimomorpha</taxon>
        <taxon>Strongyloidoidea</taxon>
        <taxon>Strongyloididae</taxon>
        <taxon>Strongyloides</taxon>
    </lineage>
</organism>
<reference evidence="2" key="1">
    <citation type="submission" date="2017-02" db="UniProtKB">
        <authorList>
            <consortium name="WormBaseParasite"/>
        </authorList>
    </citation>
    <scope>IDENTIFICATION</scope>
</reference>
<dbReference type="AlphaFoldDB" id="A0A0N5B4R1"/>
<sequence>MESDDGNTKASDNEVLSYLREISSSNTQTKDIEFYLKKLTRVNEKYRSDVGKCVYDLLMKRLNADESQEGFQLIALALKVMNVTLSNSNFVVNSDDQIANTLSTFYTLNDTFFSELFQFCENNNIELVRETLTMLSNLMTFNKPEVRAAIFRMNKGYMLIRKNSDQDDIVHDLACQILSNITHNDSVFVEYLFNCGLFGFCLELIIELDCDNPIVGNAFYLLGCSLKNSAYCSRLFINELTYKNQLAFAITKTISPYFPESVETSISQWNLDRTRNCYQAFYVLESILIHNNRMSIKNDAQMAFIQTELFFSVANFAFLNCTDSPEDNLINRSRFLIAKMMDSNFTAQSYFSNIKNIDTNDGESSFINSTIHSIEKFDTVTENTFALLDVIVAFQHGNELCFDTWFGTPDANFNNVAVHEENIRKVLIEYLLGNDTFEIWIATVILNNILVGCPGRSRNLWDYEVVKGKRKLHLWEAVIIQIMKHSVTHGPAKTGLLSFLFVGLNVNIDCMPKFLKKEPFLKFLRDEFTHSVGDENYNRVNKGIVAMLLTNIFANHQRFHENGGDNNVWAMVHDQYGLQDLYNAIYSFTSMPEYIFAATEGESYTMYHNNVVMLDYTLCKILREKELSFYKILNNEEPCLLDITTRNSPHLEPYIEALTRQDVKICELVAKLEKYETLFDDLVDKVASISNQRDATLITNLVRDVKGQVDKDFEQFDNTETDEQVIEKASSSQPSINVASEIEKPLIIEQSGSVNKND</sequence>
<dbReference type="InterPro" id="IPR011989">
    <property type="entry name" value="ARM-like"/>
</dbReference>
<name>A0A0N5B4R1_STREA</name>
<accession>A0A0N5B4R1</accession>